<evidence type="ECO:0000256" key="1">
    <source>
        <dbReference type="SAM" id="Phobius"/>
    </source>
</evidence>
<proteinExistence type="predicted"/>
<protein>
    <recommendedName>
        <fullName evidence="4">Next to BRCA1 central domain-containing protein</fullName>
    </recommendedName>
</protein>
<keyword evidence="1" id="KW-0812">Transmembrane</keyword>
<keyword evidence="1" id="KW-0472">Membrane</keyword>
<sequence length="1417" mass="151579">MVAGQTYPITVTMRNVGSTDWTCCSGGSPAGNINNSDGFKLGDPRDFNSPFAPDVRFGVPQTTATGQDAVFSFNITAPVAPGSYTAQWRMVNEFDIWFGEATGVTAVNVVAGSTPTPTPIQTPSPSPSSVDPTGWIESADCSNITGWAFDQDNTSASINVELYDGQPGSGGLLVGTFPANILRPSINTTYGITGNHGYDTTTPVSLKTGSNHNIYIYGVNGGTSGQNTLLNGSPVTLNCSAPPVPTPTPQSSGISVINSNIWWPGAGLVKIAFDTVNQVYLAVSGDSGWFFDKDGVPIGNPFKIALENIPNTAWPNVAFGGPATDPTFLVTYVVGDQVTNPKYGRLVRYQAGGSPLIGNRSKIVDVRDSWYTSEKAVLVWSGTKFIVSSPVNLTAGSIGQPYIHSFSMTGVVSAGVSLGDGVNFAVPRGLACATNGICLSVGYTINGAYGRRFNSNTMTLLGSLFYIIDNQSAGNIQDADVVYNSKINKFVTTWARGGAGWADFRIVNLDGSMGPLDLTKSFGPTAGDVKLAYNSGTETTLLLSKLDSSASLYAVELGDNGYPIDPNKKIFLGAWDGIIPGYYPGLAADPVNARWLAMWAWIAGGAGYKGALISGSTSNLVPTPPTVFTTKDLGVGTFPDPVFFNGRVWVAVQQGPPGDYGKLNLYNFATNLTDQRVTQIPFSGVGRAFQRLGVFNNILWMIFRDGENSACAVDPTTCIPERIKLWRSDTGAIEDLGLVVGSGNRPVAIGNGYIAWQNKQDGFLKVFRRPIGGGTPVVLRSGLPTGITRILPSGNVVMYDTDLTAVPWGVSASFAGPLTVATDAYNLPPTIIPGNDNGIVGRFNNDPATQFNIWATERAHDPRAATDSQGYYVVATWNPTVRIAVFTSLGQTVDQIICDPLPTDTEALLECSFNNLLYGTPQTFAPGQDPSNPLELPAAGTWGFDSAYSSSNDRVLVVSTAVLDPIKDLRGIVGFIINPDTMAVEIGPMTIIGQGAQAPMVAYSPDQDRFLVAWEDSRSGDKFNRYVYARFVGVDGTLQGTDFEIRKQNTFLMDLDYDERNKKFVFMLSSGGENFIKTVDANGTVSQDIKVPQLISSEYEGQPTLAVNSNLNQYMVSMVGCINNNDPTLEDCKVGVYRYDVATNSWLGDPIILSQPNLGQNRFGRAEIVYSPIDSRALVVWQENAPANRAGQWGRVIYDNDTIGPEQAILNTNIFPYSSGYGGPHLNYNPWTNTIFNSTEDSDGGSILMEMTTDGSMLNIRQAIAPPDSSVQPYGTFYPNNVVTPQGALALGTQGYAAVVLTSTSSIFEDRSISPTSSQPGTVSPTTPDTTSLPRLINQIYIWSLGIGALLALLMVIFGGYMYMTAAGNAEQASKGVEILWGAIIGLALLFSSYLILRTINPDLVNFSIRSVENLGR</sequence>
<keyword evidence="1" id="KW-1133">Transmembrane helix</keyword>
<accession>A0A1F5PYF9</accession>
<gene>
    <name evidence="2" type="ORF">A3B10_00505</name>
</gene>
<reference evidence="2 3" key="1">
    <citation type="journal article" date="2016" name="Nat. Commun.">
        <title>Thousands of microbial genomes shed light on interconnected biogeochemical processes in an aquifer system.</title>
        <authorList>
            <person name="Anantharaman K."/>
            <person name="Brown C.T."/>
            <person name="Hug L.A."/>
            <person name="Sharon I."/>
            <person name="Castelle C.J."/>
            <person name="Probst A.J."/>
            <person name="Thomas B.C."/>
            <person name="Singh A."/>
            <person name="Wilkins M.J."/>
            <person name="Karaoz U."/>
            <person name="Brodie E.L."/>
            <person name="Williams K.H."/>
            <person name="Hubbard S.S."/>
            <person name="Banfield J.F."/>
        </authorList>
    </citation>
    <scope>NUCLEOTIDE SEQUENCE [LARGE SCALE GENOMIC DNA]</scope>
</reference>
<comment type="caution">
    <text evidence="2">The sequence shown here is derived from an EMBL/GenBank/DDBJ whole genome shotgun (WGS) entry which is preliminary data.</text>
</comment>
<name>A0A1F5PYF9_9BACT</name>
<feature type="transmembrane region" description="Helical" evidence="1">
    <location>
        <begin position="1340"/>
        <end position="1364"/>
    </location>
</feature>
<dbReference type="InterPro" id="IPR013783">
    <property type="entry name" value="Ig-like_fold"/>
</dbReference>
<evidence type="ECO:0000313" key="3">
    <source>
        <dbReference type="Proteomes" id="UP000177281"/>
    </source>
</evidence>
<evidence type="ECO:0008006" key="4">
    <source>
        <dbReference type="Google" id="ProtNLM"/>
    </source>
</evidence>
<evidence type="ECO:0000313" key="2">
    <source>
        <dbReference type="EMBL" id="OGE94620.1"/>
    </source>
</evidence>
<dbReference type="Gene3D" id="2.60.40.10">
    <property type="entry name" value="Immunoglobulins"/>
    <property type="match status" value="1"/>
</dbReference>
<dbReference type="EMBL" id="MFFB01000012">
    <property type="protein sequence ID" value="OGE94620.1"/>
    <property type="molecule type" value="Genomic_DNA"/>
</dbReference>
<dbReference type="STRING" id="1817841.A3B10_00505"/>
<feature type="transmembrane region" description="Helical" evidence="1">
    <location>
        <begin position="1376"/>
        <end position="1397"/>
    </location>
</feature>
<dbReference type="Proteomes" id="UP000177281">
    <property type="component" value="Unassembled WGS sequence"/>
</dbReference>
<organism evidence="2 3">
    <name type="scientific">Candidatus Doudnabacteria bacterium RIFCSPLOWO2_01_FULL_44_21</name>
    <dbReference type="NCBI Taxonomy" id="1817841"/>
    <lineage>
        <taxon>Bacteria</taxon>
        <taxon>Candidatus Doudnaibacteriota</taxon>
    </lineage>
</organism>
<dbReference type="Pfam" id="PF18895">
    <property type="entry name" value="T4SS_pilin"/>
    <property type="match status" value="1"/>
</dbReference>
<dbReference type="InterPro" id="IPR043993">
    <property type="entry name" value="T4SS_pilin"/>
</dbReference>